<dbReference type="InterPro" id="IPR017853">
    <property type="entry name" value="GH"/>
</dbReference>
<keyword evidence="5" id="KW-1185">Reference proteome</keyword>
<name>A0A3P6SUU7_CYLGO</name>
<evidence type="ECO:0000259" key="3">
    <source>
        <dbReference type="PROSITE" id="PS51910"/>
    </source>
</evidence>
<protein>
    <recommendedName>
        <fullName evidence="2">Chitinase domain-containing protein 1</fullName>
    </recommendedName>
</protein>
<sequence length="123" mass="14331">MFTPGFFFTLSEKVDYIQLMTYDYASKDMLGVAPYDWVDRSVATILNKMPDIAGQLMVGLNHYGYEYTGKNMQAVNFQQYVEILKKKDSKVEWDSKSKEHFIATGLVILDIYTEYYFTHLSYG</sequence>
<dbReference type="AlphaFoldDB" id="A0A3P6SUU7"/>
<evidence type="ECO:0000313" key="5">
    <source>
        <dbReference type="Proteomes" id="UP000271889"/>
    </source>
</evidence>
<dbReference type="SUPFAM" id="SSF51445">
    <property type="entry name" value="(Trans)glycosidases"/>
    <property type="match status" value="1"/>
</dbReference>
<feature type="domain" description="GH18" evidence="3">
    <location>
        <begin position="1"/>
        <end position="123"/>
    </location>
</feature>
<evidence type="ECO:0000256" key="1">
    <source>
        <dbReference type="ARBA" id="ARBA00009336"/>
    </source>
</evidence>
<dbReference type="EMBL" id="UYRV01022486">
    <property type="protein sequence ID" value="VDK71605.1"/>
    <property type="molecule type" value="Genomic_DNA"/>
</dbReference>
<gene>
    <name evidence="4" type="ORF">CGOC_LOCUS6746</name>
</gene>
<evidence type="ECO:0000256" key="2">
    <source>
        <dbReference type="ARBA" id="ARBA00040976"/>
    </source>
</evidence>
<dbReference type="GO" id="GO:0070492">
    <property type="term" value="F:oligosaccharide binding"/>
    <property type="evidence" value="ECO:0007669"/>
    <property type="project" value="TreeGrafter"/>
</dbReference>
<comment type="similarity">
    <text evidence="1">Belongs to the glycosyl hydrolase 18 family.</text>
</comment>
<organism evidence="4 5">
    <name type="scientific">Cylicostephanus goldi</name>
    <name type="common">Nematode worm</name>
    <dbReference type="NCBI Taxonomy" id="71465"/>
    <lineage>
        <taxon>Eukaryota</taxon>
        <taxon>Metazoa</taxon>
        <taxon>Ecdysozoa</taxon>
        <taxon>Nematoda</taxon>
        <taxon>Chromadorea</taxon>
        <taxon>Rhabditida</taxon>
        <taxon>Rhabditina</taxon>
        <taxon>Rhabditomorpha</taxon>
        <taxon>Strongyloidea</taxon>
        <taxon>Strongylidae</taxon>
        <taxon>Cylicostephanus</taxon>
    </lineage>
</organism>
<dbReference type="OrthoDB" id="10254444at2759"/>
<dbReference type="PROSITE" id="PS51910">
    <property type="entry name" value="GH18_2"/>
    <property type="match status" value="1"/>
</dbReference>
<dbReference type="Proteomes" id="UP000271889">
    <property type="component" value="Unassembled WGS sequence"/>
</dbReference>
<dbReference type="PANTHER" id="PTHR46066:SF2">
    <property type="entry name" value="CHITINASE DOMAIN-CONTAINING PROTEIN 1"/>
    <property type="match status" value="1"/>
</dbReference>
<dbReference type="Pfam" id="PF00704">
    <property type="entry name" value="Glyco_hydro_18"/>
    <property type="match status" value="1"/>
</dbReference>
<accession>A0A3P6SUU7</accession>
<dbReference type="GO" id="GO:0012505">
    <property type="term" value="C:endomembrane system"/>
    <property type="evidence" value="ECO:0007669"/>
    <property type="project" value="TreeGrafter"/>
</dbReference>
<dbReference type="Gene3D" id="3.20.20.80">
    <property type="entry name" value="Glycosidases"/>
    <property type="match status" value="1"/>
</dbReference>
<proteinExistence type="inferred from homology"/>
<dbReference type="InterPro" id="IPR001223">
    <property type="entry name" value="Glyco_hydro18_cat"/>
</dbReference>
<reference evidence="4 5" key="1">
    <citation type="submission" date="2018-11" db="EMBL/GenBank/DDBJ databases">
        <authorList>
            <consortium name="Pathogen Informatics"/>
        </authorList>
    </citation>
    <scope>NUCLEOTIDE SEQUENCE [LARGE SCALE GENOMIC DNA]</scope>
</reference>
<evidence type="ECO:0000313" key="4">
    <source>
        <dbReference type="EMBL" id="VDK71605.1"/>
    </source>
</evidence>
<dbReference type="GO" id="GO:0005975">
    <property type="term" value="P:carbohydrate metabolic process"/>
    <property type="evidence" value="ECO:0007669"/>
    <property type="project" value="InterPro"/>
</dbReference>
<dbReference type="PANTHER" id="PTHR46066">
    <property type="entry name" value="CHITINASE DOMAIN-CONTAINING PROTEIN 1 FAMILY MEMBER"/>
    <property type="match status" value="1"/>
</dbReference>